<dbReference type="EMBL" id="PQXH01000171">
    <property type="protein sequence ID" value="TGO09310.1"/>
    <property type="molecule type" value="Genomic_DNA"/>
</dbReference>
<evidence type="ECO:0000256" key="1">
    <source>
        <dbReference type="SAM" id="MobiDB-lite"/>
    </source>
</evidence>
<dbReference type="Proteomes" id="UP000297777">
    <property type="component" value="Unassembled WGS sequence"/>
</dbReference>
<feature type="region of interest" description="Disordered" evidence="1">
    <location>
        <begin position="1"/>
        <end position="23"/>
    </location>
</feature>
<name>A0A4Z1ECX8_9HELO</name>
<evidence type="ECO:0000313" key="3">
    <source>
        <dbReference type="Proteomes" id="UP000297777"/>
    </source>
</evidence>
<organism evidence="2 3">
    <name type="scientific">Botrytis tulipae</name>
    <dbReference type="NCBI Taxonomy" id="87230"/>
    <lineage>
        <taxon>Eukaryota</taxon>
        <taxon>Fungi</taxon>
        <taxon>Dikarya</taxon>
        <taxon>Ascomycota</taxon>
        <taxon>Pezizomycotina</taxon>
        <taxon>Leotiomycetes</taxon>
        <taxon>Helotiales</taxon>
        <taxon>Sclerotiniaceae</taxon>
        <taxon>Botrytis</taxon>
    </lineage>
</organism>
<dbReference type="AlphaFoldDB" id="A0A4Z1ECX8"/>
<dbReference type="OrthoDB" id="10316725at2759"/>
<gene>
    <name evidence="2" type="ORF">BTUL_0171g00030</name>
</gene>
<reference evidence="2 3" key="1">
    <citation type="submission" date="2017-12" db="EMBL/GenBank/DDBJ databases">
        <title>Comparative genomics of Botrytis spp.</title>
        <authorList>
            <person name="Valero-Jimenez C.A."/>
            <person name="Tapia P."/>
            <person name="Veloso J."/>
            <person name="Silva-Moreno E."/>
            <person name="Staats M."/>
            <person name="Valdes J.H."/>
            <person name="Van Kan J.A.L."/>
        </authorList>
    </citation>
    <scope>NUCLEOTIDE SEQUENCE [LARGE SCALE GENOMIC DNA]</scope>
    <source>
        <strain evidence="2 3">Bt9001</strain>
    </source>
</reference>
<comment type="caution">
    <text evidence="2">The sequence shown here is derived from an EMBL/GenBank/DDBJ whole genome shotgun (WGS) entry which is preliminary data.</text>
</comment>
<evidence type="ECO:0000313" key="2">
    <source>
        <dbReference type="EMBL" id="TGO09310.1"/>
    </source>
</evidence>
<protein>
    <submittedName>
        <fullName evidence="2">Uncharacterized protein</fullName>
    </submittedName>
</protein>
<proteinExistence type="predicted"/>
<accession>A0A4Z1ECX8</accession>
<sequence length="104" mass="11045">MGGEVDKGSVCDAAAAGSSCPRDIDDDWGWENHKIRVAFNRLGHLLATNRSAGTIKERMRGNGVCRGPIPVRLSSVVAALVPKSSLVRPGVVSVPCQEDGLYQN</sequence>
<keyword evidence="3" id="KW-1185">Reference proteome</keyword>